<dbReference type="EMBL" id="JAGMWT010000010">
    <property type="protein sequence ID" value="KAH7120929.1"/>
    <property type="molecule type" value="Genomic_DNA"/>
</dbReference>
<accession>A0A9P9DL67</accession>
<evidence type="ECO:0000313" key="10">
    <source>
        <dbReference type="Proteomes" id="UP000700596"/>
    </source>
</evidence>
<evidence type="ECO:0000256" key="6">
    <source>
        <dbReference type="ARBA" id="ARBA00023239"/>
    </source>
</evidence>
<comment type="pathway">
    <text evidence="2">Cofactor biosynthesis; tetrahydrofolate biosynthesis; 2-amino-4-hydroxy-6-hydroxymethyl-7,8-dihydropteridine diphosphate from 7,8-dihydroneopterin triphosphate: step 3/4.</text>
</comment>
<evidence type="ECO:0000256" key="1">
    <source>
        <dbReference type="ARBA" id="ARBA00001353"/>
    </source>
</evidence>
<gene>
    <name evidence="9" type="ORF">B0J11DRAFT_465380</name>
</gene>
<dbReference type="PANTHER" id="PTHR42844:SF1">
    <property type="entry name" value="DIHYDRONEOPTERIN ALDOLASE 1-RELATED"/>
    <property type="match status" value="1"/>
</dbReference>
<evidence type="ECO:0000313" key="9">
    <source>
        <dbReference type="EMBL" id="KAH7120929.1"/>
    </source>
</evidence>
<sequence length="274" mass="30239">MTSTAPQLVRQAVWQAKLVASDVTDKVSVRNLQVSVKAGSDAWGRRKEQPALISVTLSFKIPFATDEDILNTTTVDYGKLSKDIRLGILTNETHLSTNDLALLISNQAQVTAGQTAIAAGEVDVFYPKASLLGDGAGLLYSSLNQEWACKVVYLKNVRVPCIIGLNEHERTMKQPVVINLWVDSPPDVISDDFHLLERLLVKFVEASSCGTIEKLARLVVEEISSHFFTEMDLESWIRIRIEKPLAVPFADAPSIEILRPARVKPCISGIRNSE</sequence>
<name>A0A9P9DL67_9PLEO</name>
<dbReference type="Proteomes" id="UP000700596">
    <property type="component" value="Unassembled WGS sequence"/>
</dbReference>
<evidence type="ECO:0000256" key="5">
    <source>
        <dbReference type="ARBA" id="ARBA00022909"/>
    </source>
</evidence>
<dbReference type="InterPro" id="IPR006157">
    <property type="entry name" value="FolB_dom"/>
</dbReference>
<comment type="similarity">
    <text evidence="3">Belongs to the DHNA family.</text>
</comment>
<proteinExistence type="inferred from homology"/>
<dbReference type="GO" id="GO:0005737">
    <property type="term" value="C:cytoplasm"/>
    <property type="evidence" value="ECO:0007669"/>
    <property type="project" value="TreeGrafter"/>
</dbReference>
<protein>
    <recommendedName>
        <fullName evidence="4">dihydroneopterin aldolase</fullName>
        <ecNumber evidence="4">4.1.2.25</ecNumber>
    </recommendedName>
    <alternativeName>
        <fullName evidence="7">7,8-dihydroneopterin aldolase</fullName>
    </alternativeName>
</protein>
<keyword evidence="10" id="KW-1185">Reference proteome</keyword>
<keyword evidence="6" id="KW-0456">Lyase</keyword>
<dbReference type="SMART" id="SM00905">
    <property type="entry name" value="FolB"/>
    <property type="match status" value="1"/>
</dbReference>
<dbReference type="NCBIfam" id="TIGR00526">
    <property type="entry name" value="folB_dom"/>
    <property type="match status" value="1"/>
</dbReference>
<keyword evidence="5" id="KW-0289">Folate biosynthesis</keyword>
<evidence type="ECO:0000256" key="7">
    <source>
        <dbReference type="ARBA" id="ARBA00032903"/>
    </source>
</evidence>
<dbReference type="GO" id="GO:0046656">
    <property type="term" value="P:folic acid biosynthetic process"/>
    <property type="evidence" value="ECO:0007669"/>
    <property type="project" value="UniProtKB-KW"/>
</dbReference>
<evidence type="ECO:0000256" key="3">
    <source>
        <dbReference type="ARBA" id="ARBA00005708"/>
    </source>
</evidence>
<dbReference type="AlphaFoldDB" id="A0A9P9DL67"/>
<dbReference type="InterPro" id="IPR043133">
    <property type="entry name" value="GTP-CH-I_C/QueF"/>
</dbReference>
<organism evidence="9 10">
    <name type="scientific">Dendryphion nanum</name>
    <dbReference type="NCBI Taxonomy" id="256645"/>
    <lineage>
        <taxon>Eukaryota</taxon>
        <taxon>Fungi</taxon>
        <taxon>Dikarya</taxon>
        <taxon>Ascomycota</taxon>
        <taxon>Pezizomycotina</taxon>
        <taxon>Dothideomycetes</taxon>
        <taxon>Pleosporomycetidae</taxon>
        <taxon>Pleosporales</taxon>
        <taxon>Torulaceae</taxon>
        <taxon>Dendryphion</taxon>
    </lineage>
</organism>
<dbReference type="Gene3D" id="3.30.1130.10">
    <property type="match status" value="2"/>
</dbReference>
<comment type="catalytic activity">
    <reaction evidence="1">
        <text>7,8-dihydroneopterin = 6-hydroxymethyl-7,8-dihydropterin + glycolaldehyde</text>
        <dbReference type="Rhea" id="RHEA:10540"/>
        <dbReference type="ChEBI" id="CHEBI:17001"/>
        <dbReference type="ChEBI" id="CHEBI:17071"/>
        <dbReference type="ChEBI" id="CHEBI:44841"/>
        <dbReference type="EC" id="4.1.2.25"/>
    </reaction>
</comment>
<comment type="caution">
    <text evidence="9">The sequence shown here is derived from an EMBL/GenBank/DDBJ whole genome shotgun (WGS) entry which is preliminary data.</text>
</comment>
<dbReference type="SUPFAM" id="SSF55620">
    <property type="entry name" value="Tetrahydrobiopterin biosynthesis enzymes-like"/>
    <property type="match status" value="2"/>
</dbReference>
<feature type="domain" description="Dihydroneopterin aldolase/epimerase" evidence="8">
    <location>
        <begin position="152"/>
        <end position="259"/>
    </location>
</feature>
<dbReference type="Pfam" id="PF02152">
    <property type="entry name" value="FolB"/>
    <property type="match status" value="1"/>
</dbReference>
<evidence type="ECO:0000259" key="8">
    <source>
        <dbReference type="SMART" id="SM00905"/>
    </source>
</evidence>
<dbReference type="InterPro" id="IPR006156">
    <property type="entry name" value="Dihydroneopterin_aldolase"/>
</dbReference>
<evidence type="ECO:0000256" key="4">
    <source>
        <dbReference type="ARBA" id="ARBA00013043"/>
    </source>
</evidence>
<dbReference type="PANTHER" id="PTHR42844">
    <property type="entry name" value="DIHYDRONEOPTERIN ALDOLASE 1-RELATED"/>
    <property type="match status" value="1"/>
</dbReference>
<evidence type="ECO:0000256" key="2">
    <source>
        <dbReference type="ARBA" id="ARBA00005013"/>
    </source>
</evidence>
<dbReference type="GO" id="GO:0004150">
    <property type="term" value="F:dihydroneopterin aldolase activity"/>
    <property type="evidence" value="ECO:0007669"/>
    <property type="project" value="UniProtKB-EC"/>
</dbReference>
<dbReference type="EC" id="4.1.2.25" evidence="4"/>
<reference evidence="9" key="1">
    <citation type="journal article" date="2021" name="Nat. Commun.">
        <title>Genetic determinants of endophytism in the Arabidopsis root mycobiome.</title>
        <authorList>
            <person name="Mesny F."/>
            <person name="Miyauchi S."/>
            <person name="Thiergart T."/>
            <person name="Pickel B."/>
            <person name="Atanasova L."/>
            <person name="Karlsson M."/>
            <person name="Huettel B."/>
            <person name="Barry K.W."/>
            <person name="Haridas S."/>
            <person name="Chen C."/>
            <person name="Bauer D."/>
            <person name="Andreopoulos W."/>
            <person name="Pangilinan J."/>
            <person name="LaButti K."/>
            <person name="Riley R."/>
            <person name="Lipzen A."/>
            <person name="Clum A."/>
            <person name="Drula E."/>
            <person name="Henrissat B."/>
            <person name="Kohler A."/>
            <person name="Grigoriev I.V."/>
            <person name="Martin F.M."/>
            <person name="Hacquard S."/>
        </authorList>
    </citation>
    <scope>NUCLEOTIDE SEQUENCE</scope>
    <source>
        <strain evidence="9">MPI-CAGE-CH-0243</strain>
    </source>
</reference>
<dbReference type="OrthoDB" id="5425486at2759"/>